<evidence type="ECO:0000313" key="2">
    <source>
        <dbReference type="Proteomes" id="UP000011201"/>
    </source>
</evidence>
<comment type="caution">
    <text evidence="1">The sequence shown here is derived from an EMBL/GenBank/DDBJ whole genome shotgun (WGS) entry which is preliminary data.</text>
</comment>
<reference evidence="1 2" key="1">
    <citation type="journal article" date="2013" name="Proc. Natl. Acad. Sci. U.S.A.">
        <title>Improving the coverage of the cyanobacterial phylum using diversity-driven genome sequencing.</title>
        <authorList>
            <person name="Shih P.M."/>
            <person name="Wu D."/>
            <person name="Latifi A."/>
            <person name="Axen S.D."/>
            <person name="Fewer D.P."/>
            <person name="Talla E."/>
            <person name="Calteau A."/>
            <person name="Cai F."/>
            <person name="Tandeau de Marsac N."/>
            <person name="Rippka R."/>
            <person name="Herdman M."/>
            <person name="Sivonen K."/>
            <person name="Coursin T."/>
            <person name="Laurent T."/>
            <person name="Goodwin L."/>
            <person name="Nolan M."/>
            <person name="Davenport K.W."/>
            <person name="Han C.S."/>
            <person name="Rubin E.M."/>
            <person name="Eisen J.A."/>
            <person name="Woyke T."/>
            <person name="Gugger M."/>
            <person name="Kerfeld C.A."/>
        </authorList>
    </citation>
    <scope>NUCLEOTIDE SEQUENCE [LARGE SCALE GENOMIC DNA]</scope>
    <source>
        <strain evidence="1 2">PCC 7429</strain>
    </source>
</reference>
<sequence length="39" mass="4656">MMVTNLLQARYRKPVTQSVYDNDYLRKLANLVSFSTYQQ</sequence>
<protein>
    <submittedName>
        <fullName evidence="1">Uncharacterized protein</fullName>
    </submittedName>
</protein>
<dbReference type="Proteomes" id="UP000011201">
    <property type="component" value="Unassembled WGS sequence"/>
</dbReference>
<name>L8N247_9CYAN</name>
<keyword evidence="2" id="KW-1185">Reference proteome</keyword>
<gene>
    <name evidence="1" type="ORF">Pse7429DRAFT_2010</name>
</gene>
<dbReference type="AlphaFoldDB" id="L8N247"/>
<evidence type="ECO:0000313" key="1">
    <source>
        <dbReference type="EMBL" id="ELS32805.1"/>
    </source>
</evidence>
<proteinExistence type="predicted"/>
<accession>L8N247</accession>
<dbReference type="EMBL" id="ALWB01000074">
    <property type="protein sequence ID" value="ELS32805.1"/>
    <property type="molecule type" value="Genomic_DNA"/>
</dbReference>
<organism evidence="1 2">
    <name type="scientific">Pseudanabaena biceps PCC 7429</name>
    <dbReference type="NCBI Taxonomy" id="927668"/>
    <lineage>
        <taxon>Bacteria</taxon>
        <taxon>Bacillati</taxon>
        <taxon>Cyanobacteriota</taxon>
        <taxon>Cyanophyceae</taxon>
        <taxon>Pseudanabaenales</taxon>
        <taxon>Pseudanabaenaceae</taxon>
        <taxon>Pseudanabaena</taxon>
    </lineage>
</organism>